<feature type="region of interest" description="Disordered" evidence="7">
    <location>
        <begin position="504"/>
        <end position="544"/>
    </location>
</feature>
<protein>
    <submittedName>
        <fullName evidence="9">Outer membrane protein TolC</fullName>
    </submittedName>
</protein>
<feature type="coiled-coil region" evidence="6">
    <location>
        <begin position="238"/>
        <end position="265"/>
    </location>
</feature>
<keyword evidence="6" id="KW-0175">Coiled coil</keyword>
<dbReference type="GO" id="GO:0009279">
    <property type="term" value="C:cell outer membrane"/>
    <property type="evidence" value="ECO:0007669"/>
    <property type="project" value="UniProtKB-SubCell"/>
</dbReference>
<evidence type="ECO:0000256" key="6">
    <source>
        <dbReference type="SAM" id="Coils"/>
    </source>
</evidence>
<organism evidence="9 10">
    <name type="scientific">Rhodospira trueperi</name>
    <dbReference type="NCBI Taxonomy" id="69960"/>
    <lineage>
        <taxon>Bacteria</taxon>
        <taxon>Pseudomonadati</taxon>
        <taxon>Pseudomonadota</taxon>
        <taxon>Alphaproteobacteria</taxon>
        <taxon>Rhodospirillales</taxon>
        <taxon>Rhodospirillaceae</taxon>
        <taxon>Rhodospira</taxon>
    </lineage>
</organism>
<feature type="compositionally biased region" description="Basic and acidic residues" evidence="7">
    <location>
        <begin position="534"/>
        <end position="544"/>
    </location>
</feature>
<dbReference type="EMBL" id="FNAP01000011">
    <property type="protein sequence ID" value="SDE74534.1"/>
    <property type="molecule type" value="Genomic_DNA"/>
</dbReference>
<reference evidence="9 10" key="1">
    <citation type="submission" date="2016-10" db="EMBL/GenBank/DDBJ databases">
        <authorList>
            <person name="de Groot N.N."/>
        </authorList>
    </citation>
    <scope>NUCLEOTIDE SEQUENCE [LARGE SCALE GENOMIC DNA]</scope>
    <source>
        <strain evidence="9 10">ATCC 700224</strain>
    </source>
</reference>
<dbReference type="PANTHER" id="PTHR30026">
    <property type="entry name" value="OUTER MEMBRANE PROTEIN TOLC"/>
    <property type="match status" value="1"/>
</dbReference>
<dbReference type="SUPFAM" id="SSF56954">
    <property type="entry name" value="Outer membrane efflux proteins (OEP)"/>
    <property type="match status" value="1"/>
</dbReference>
<feature type="chain" id="PRO_5011683653" evidence="8">
    <location>
        <begin position="27"/>
        <end position="544"/>
    </location>
</feature>
<evidence type="ECO:0000256" key="2">
    <source>
        <dbReference type="ARBA" id="ARBA00022452"/>
    </source>
</evidence>
<evidence type="ECO:0000256" key="4">
    <source>
        <dbReference type="ARBA" id="ARBA00023136"/>
    </source>
</evidence>
<dbReference type="OrthoDB" id="9764652at2"/>
<dbReference type="RefSeq" id="WP_092787339.1">
    <property type="nucleotide sequence ID" value="NZ_FNAP01000011.1"/>
</dbReference>
<dbReference type="AlphaFoldDB" id="A0A1G7FF79"/>
<dbReference type="PROSITE" id="PS51257">
    <property type="entry name" value="PROKAR_LIPOPROTEIN"/>
    <property type="match status" value="1"/>
</dbReference>
<dbReference type="PANTHER" id="PTHR30026:SF20">
    <property type="entry name" value="OUTER MEMBRANE PROTEIN TOLC"/>
    <property type="match status" value="1"/>
</dbReference>
<dbReference type="GO" id="GO:0015562">
    <property type="term" value="F:efflux transmembrane transporter activity"/>
    <property type="evidence" value="ECO:0007669"/>
    <property type="project" value="InterPro"/>
</dbReference>
<evidence type="ECO:0000256" key="3">
    <source>
        <dbReference type="ARBA" id="ARBA00022692"/>
    </source>
</evidence>
<evidence type="ECO:0000256" key="5">
    <source>
        <dbReference type="ARBA" id="ARBA00023237"/>
    </source>
</evidence>
<keyword evidence="4" id="KW-0472">Membrane</keyword>
<name>A0A1G7FF79_9PROT</name>
<keyword evidence="2" id="KW-1134">Transmembrane beta strand</keyword>
<keyword evidence="10" id="KW-1185">Reference proteome</keyword>
<dbReference type="Gene3D" id="1.20.1600.10">
    <property type="entry name" value="Outer membrane efflux proteins (OEP)"/>
    <property type="match status" value="1"/>
</dbReference>
<dbReference type="GO" id="GO:0015288">
    <property type="term" value="F:porin activity"/>
    <property type="evidence" value="ECO:0007669"/>
    <property type="project" value="TreeGrafter"/>
</dbReference>
<feature type="signal peptide" evidence="8">
    <location>
        <begin position="1"/>
        <end position="26"/>
    </location>
</feature>
<evidence type="ECO:0000256" key="1">
    <source>
        <dbReference type="ARBA" id="ARBA00004442"/>
    </source>
</evidence>
<keyword evidence="8" id="KW-0732">Signal</keyword>
<sequence length="544" mass="59599">MIETSRCPALVARVVVAFTVCGLAAACSMTPTPFTQAEFEEQAAAERAAIFADQPPLDGPLTLSEALARVLRYNLDRRARMMEEALALGQVRLDRYDLLPQLVANAGYTGRDEYNASTSKDLYTGASTDANPSYSSDKEVFTADLGMTWNILDFGASWYTAHQNSDRALIASERRRKAVATLAQEVRHAFWRAAAAQVLDERVAETIARGEAVLADLEIVERERLRPPTEVLRRQKTLLETMRQLEAIQQRMVSARAELAALINVPPGSPFTLDVGDPNAMMVPEVPVPIADLELAALVNNPDLREQVYLGRIATDETRKEILKLLPGITLDFSRQYDSNSLLAFNQWNHWGVQLTWNLLKLVSAPDRIAHAETAEEVAEARRLALRMAVLAQVHVVSHQLASTARQFERADRLWRIETRLAEASVNRQAGGAADPVERITQETAAIGAELRRFQTFAEAQMAYGRLMATVGVDPLPDTVAGHALPDLSQAIAARLDALARGESWSDPPVTAAAETPPDAGLEDAATPVSAPTDEAHRADPHPL</sequence>
<dbReference type="InterPro" id="IPR051906">
    <property type="entry name" value="TolC-like"/>
</dbReference>
<dbReference type="GO" id="GO:1990281">
    <property type="term" value="C:efflux pump complex"/>
    <property type="evidence" value="ECO:0007669"/>
    <property type="project" value="TreeGrafter"/>
</dbReference>
<evidence type="ECO:0000256" key="8">
    <source>
        <dbReference type="SAM" id="SignalP"/>
    </source>
</evidence>
<evidence type="ECO:0000313" key="9">
    <source>
        <dbReference type="EMBL" id="SDE74534.1"/>
    </source>
</evidence>
<proteinExistence type="predicted"/>
<dbReference type="Proteomes" id="UP000199412">
    <property type="component" value="Unassembled WGS sequence"/>
</dbReference>
<dbReference type="STRING" id="69960.SAMN05421720_11142"/>
<evidence type="ECO:0000256" key="7">
    <source>
        <dbReference type="SAM" id="MobiDB-lite"/>
    </source>
</evidence>
<keyword evidence="5" id="KW-0998">Cell outer membrane</keyword>
<accession>A0A1G7FF79</accession>
<comment type="subcellular location">
    <subcellularLocation>
        <location evidence="1">Cell outer membrane</location>
    </subcellularLocation>
</comment>
<evidence type="ECO:0000313" key="10">
    <source>
        <dbReference type="Proteomes" id="UP000199412"/>
    </source>
</evidence>
<keyword evidence="3" id="KW-0812">Transmembrane</keyword>
<gene>
    <name evidence="9" type="ORF">SAMN05421720_11142</name>
</gene>